<sequence>MSNESNKTVKNDVFSTVEETVQEQVKSAEKSFPNYQTSVTSLQQEYTEAFQNIIDSTIALQREFANKTGINTALPEATESAVNKTNEQINKVQDVQNKVALATIDATRQNIKTFNENAKAFADLNKGVLQSWLTAFTPKY</sequence>
<protein>
    <recommendedName>
        <fullName evidence="2">Phasin family protein</fullName>
    </recommendedName>
</protein>
<accession>A0A075FQU6</accession>
<dbReference type="AlphaFoldDB" id="A0A075FQU6"/>
<name>A0A075FQU6_9ARCH</name>
<dbReference type="EMBL" id="KF900401">
    <property type="protein sequence ID" value="AIE93633.1"/>
    <property type="molecule type" value="Genomic_DNA"/>
</dbReference>
<evidence type="ECO:0000313" key="1">
    <source>
        <dbReference type="EMBL" id="AIE93633.1"/>
    </source>
</evidence>
<organism evidence="1">
    <name type="scientific">uncultured marine thaumarchaeote AD1000_39_D02</name>
    <dbReference type="NCBI Taxonomy" id="1455912"/>
    <lineage>
        <taxon>Archaea</taxon>
        <taxon>Nitrososphaerota</taxon>
        <taxon>environmental samples</taxon>
    </lineage>
</organism>
<proteinExistence type="predicted"/>
<evidence type="ECO:0008006" key="2">
    <source>
        <dbReference type="Google" id="ProtNLM"/>
    </source>
</evidence>
<reference evidence="1" key="1">
    <citation type="journal article" date="2014" name="Genome Biol. Evol.">
        <title>Pangenome evidence for extensive interdomain horizontal transfer affecting lineage core and shell genes in uncultured planktonic thaumarchaeota and euryarchaeota.</title>
        <authorList>
            <person name="Deschamps P."/>
            <person name="Zivanovic Y."/>
            <person name="Moreira D."/>
            <person name="Rodriguez-Valera F."/>
            <person name="Lopez-Garcia P."/>
        </authorList>
    </citation>
    <scope>NUCLEOTIDE SEQUENCE</scope>
</reference>